<evidence type="ECO:0000313" key="1">
    <source>
        <dbReference type="EMBL" id="KAF0768829.1"/>
    </source>
</evidence>
<name>A0A6G0ZD81_APHCR</name>
<dbReference type="AlphaFoldDB" id="A0A6G0ZD81"/>
<evidence type="ECO:0000313" key="2">
    <source>
        <dbReference type="Proteomes" id="UP000478052"/>
    </source>
</evidence>
<sequence>MYYHIKIHNSPRLSIYDDKTYKNGILLNNHLISDSTQLVPDFKYSCVAWTAHNIRTRLGRCNYYLMHKWGIVDSSL</sequence>
<dbReference type="EMBL" id="VUJU01000695">
    <property type="protein sequence ID" value="KAF0768829.1"/>
    <property type="molecule type" value="Genomic_DNA"/>
</dbReference>
<proteinExistence type="predicted"/>
<reference evidence="1 2" key="1">
    <citation type="submission" date="2019-08" db="EMBL/GenBank/DDBJ databases">
        <title>Whole genome of Aphis craccivora.</title>
        <authorList>
            <person name="Voronova N.V."/>
            <person name="Shulinski R.S."/>
            <person name="Bandarenka Y.V."/>
            <person name="Zhorov D.G."/>
            <person name="Warner D."/>
        </authorList>
    </citation>
    <scope>NUCLEOTIDE SEQUENCE [LARGE SCALE GENOMIC DNA]</scope>
    <source>
        <strain evidence="1">180601</strain>
        <tissue evidence="1">Whole Body</tissue>
    </source>
</reference>
<protein>
    <submittedName>
        <fullName evidence="1">Uncharacterized protein</fullName>
    </submittedName>
</protein>
<comment type="caution">
    <text evidence="1">The sequence shown here is derived from an EMBL/GenBank/DDBJ whole genome shotgun (WGS) entry which is preliminary data.</text>
</comment>
<gene>
    <name evidence="1" type="ORF">FWK35_00024984</name>
</gene>
<keyword evidence="2" id="KW-1185">Reference proteome</keyword>
<dbReference type="Proteomes" id="UP000478052">
    <property type="component" value="Unassembled WGS sequence"/>
</dbReference>
<organism evidence="1 2">
    <name type="scientific">Aphis craccivora</name>
    <name type="common">Cowpea aphid</name>
    <dbReference type="NCBI Taxonomy" id="307492"/>
    <lineage>
        <taxon>Eukaryota</taxon>
        <taxon>Metazoa</taxon>
        <taxon>Ecdysozoa</taxon>
        <taxon>Arthropoda</taxon>
        <taxon>Hexapoda</taxon>
        <taxon>Insecta</taxon>
        <taxon>Pterygota</taxon>
        <taxon>Neoptera</taxon>
        <taxon>Paraneoptera</taxon>
        <taxon>Hemiptera</taxon>
        <taxon>Sternorrhyncha</taxon>
        <taxon>Aphidomorpha</taxon>
        <taxon>Aphidoidea</taxon>
        <taxon>Aphididae</taxon>
        <taxon>Aphidini</taxon>
        <taxon>Aphis</taxon>
        <taxon>Aphis</taxon>
    </lineage>
</organism>
<accession>A0A6G0ZD81</accession>